<dbReference type="GO" id="GO:0004075">
    <property type="term" value="F:biotin carboxylase activity"/>
    <property type="evidence" value="ECO:0007669"/>
    <property type="project" value="UniProtKB-EC"/>
</dbReference>
<dbReference type="PANTHER" id="PTHR48095">
    <property type="entry name" value="PYRUVATE CARBOXYLASE SUBUNIT A"/>
    <property type="match status" value="1"/>
</dbReference>
<gene>
    <name evidence="16" type="ORF">BGO89_05965</name>
</gene>
<keyword evidence="13" id="KW-0276">Fatty acid metabolism</keyword>
<evidence type="ECO:0000313" key="17">
    <source>
        <dbReference type="Proteomes" id="UP000184233"/>
    </source>
</evidence>
<dbReference type="Pfam" id="PF02786">
    <property type="entry name" value="CPSase_L_D2"/>
    <property type="match status" value="1"/>
</dbReference>
<dbReference type="GO" id="GO:2001295">
    <property type="term" value="P:malonyl-CoA biosynthetic process"/>
    <property type="evidence" value="ECO:0007669"/>
    <property type="project" value="UniProtKB-UniPathway"/>
</dbReference>
<comment type="subunit">
    <text evidence="3 13">Acetyl-CoA carboxylase is a heterohexamer of biotin carboxyl carrier protein, biotin carboxylase and the two subunits of carboxyl transferase in a 2:2 complex.</text>
</comment>
<evidence type="ECO:0000259" key="14">
    <source>
        <dbReference type="PROSITE" id="PS50975"/>
    </source>
</evidence>
<dbReference type="EC" id="6.3.4.14" evidence="4 13"/>
<keyword evidence="10 13" id="KW-0092">Biotin</keyword>
<keyword evidence="13" id="KW-0444">Lipid biosynthesis</keyword>
<dbReference type="Pfam" id="PF00289">
    <property type="entry name" value="Biotin_carb_N"/>
    <property type="match status" value="1"/>
</dbReference>
<dbReference type="AlphaFoldDB" id="A0A1M3KZU8"/>
<dbReference type="GO" id="GO:0006633">
    <property type="term" value="P:fatty acid biosynthetic process"/>
    <property type="evidence" value="ECO:0007669"/>
    <property type="project" value="UniProtKB-KW"/>
</dbReference>
<dbReference type="STRING" id="1895771.BGO89_05965"/>
<accession>A0A1M3KZU8</accession>
<keyword evidence="8 12" id="KW-0067">ATP-binding</keyword>
<keyword evidence="9" id="KW-0460">Magnesium</keyword>
<keyword evidence="6" id="KW-0479">Metal-binding</keyword>
<dbReference type="UniPathway" id="UPA00655">
    <property type="reaction ID" value="UER00711"/>
</dbReference>
<dbReference type="InterPro" id="IPR005479">
    <property type="entry name" value="CPAse_ATP-bd"/>
</dbReference>
<evidence type="ECO:0000256" key="5">
    <source>
        <dbReference type="ARBA" id="ARBA00022598"/>
    </source>
</evidence>
<dbReference type="PROSITE" id="PS00867">
    <property type="entry name" value="CPSASE_2"/>
    <property type="match status" value="1"/>
</dbReference>
<comment type="function">
    <text evidence="1 13">This protein is a component of the acetyl coenzyme A carboxylase complex; first, biotin carboxylase catalyzes the carboxylation of the carrier protein and then the transcarboxylase transfers the carboxyl group to form malonyl-CoA.</text>
</comment>
<comment type="caution">
    <text evidence="16">The sequence shown here is derived from an EMBL/GenBank/DDBJ whole genome shotgun (WGS) entry which is preliminary data.</text>
</comment>
<dbReference type="InterPro" id="IPR011764">
    <property type="entry name" value="Biotin_carboxylation_dom"/>
</dbReference>
<evidence type="ECO:0000256" key="12">
    <source>
        <dbReference type="PROSITE-ProRule" id="PRU00409"/>
    </source>
</evidence>
<keyword evidence="5 13" id="KW-0436">Ligase</keyword>
<evidence type="ECO:0000256" key="10">
    <source>
        <dbReference type="ARBA" id="ARBA00023267"/>
    </source>
</evidence>
<evidence type="ECO:0000256" key="8">
    <source>
        <dbReference type="ARBA" id="ARBA00022840"/>
    </source>
</evidence>
<evidence type="ECO:0000256" key="1">
    <source>
        <dbReference type="ARBA" id="ARBA00003761"/>
    </source>
</evidence>
<dbReference type="FunFam" id="3.30.1490.20:FF:000018">
    <property type="entry name" value="Biotin carboxylase"/>
    <property type="match status" value="1"/>
</dbReference>
<feature type="domain" description="ATP-grasp" evidence="14">
    <location>
        <begin position="120"/>
        <end position="317"/>
    </location>
</feature>
<evidence type="ECO:0000256" key="2">
    <source>
        <dbReference type="ARBA" id="ARBA00004956"/>
    </source>
</evidence>
<evidence type="ECO:0000256" key="6">
    <source>
        <dbReference type="ARBA" id="ARBA00022723"/>
    </source>
</evidence>
<dbReference type="SUPFAM" id="SSF52440">
    <property type="entry name" value="PreATP-grasp domain"/>
    <property type="match status" value="1"/>
</dbReference>
<dbReference type="InterPro" id="IPR016185">
    <property type="entry name" value="PreATP-grasp_dom_sf"/>
</dbReference>
<dbReference type="GO" id="GO:0005524">
    <property type="term" value="F:ATP binding"/>
    <property type="evidence" value="ECO:0007669"/>
    <property type="project" value="UniProtKB-UniRule"/>
</dbReference>
<dbReference type="InterPro" id="IPR011761">
    <property type="entry name" value="ATP-grasp"/>
</dbReference>
<dbReference type="PROSITE" id="PS50979">
    <property type="entry name" value="BC"/>
    <property type="match status" value="1"/>
</dbReference>
<dbReference type="InterPro" id="IPR005482">
    <property type="entry name" value="Biotin_COase_C"/>
</dbReference>
<comment type="pathway">
    <text evidence="2 13">Lipid metabolism; malonyl-CoA biosynthesis; malonyl-CoA from acetyl-CoA: step 1/1.</text>
</comment>
<name>A0A1M3KZU8_9BACT</name>
<dbReference type="Pfam" id="PF02785">
    <property type="entry name" value="Biotin_carb_C"/>
    <property type="match status" value="1"/>
</dbReference>
<keyword evidence="13" id="KW-0443">Lipid metabolism</keyword>
<evidence type="ECO:0000259" key="15">
    <source>
        <dbReference type="PROSITE" id="PS50979"/>
    </source>
</evidence>
<evidence type="ECO:0000256" key="7">
    <source>
        <dbReference type="ARBA" id="ARBA00022741"/>
    </source>
</evidence>
<dbReference type="EMBL" id="MKVH01000020">
    <property type="protein sequence ID" value="OJX57945.1"/>
    <property type="molecule type" value="Genomic_DNA"/>
</dbReference>
<proteinExistence type="predicted"/>
<comment type="catalytic activity">
    <reaction evidence="11 13">
        <text>N(6)-biotinyl-L-lysyl-[protein] + hydrogencarbonate + ATP = N(6)-carboxybiotinyl-L-lysyl-[protein] + ADP + phosphate + H(+)</text>
        <dbReference type="Rhea" id="RHEA:13501"/>
        <dbReference type="Rhea" id="RHEA-COMP:10505"/>
        <dbReference type="Rhea" id="RHEA-COMP:10506"/>
        <dbReference type="ChEBI" id="CHEBI:15378"/>
        <dbReference type="ChEBI" id="CHEBI:17544"/>
        <dbReference type="ChEBI" id="CHEBI:30616"/>
        <dbReference type="ChEBI" id="CHEBI:43474"/>
        <dbReference type="ChEBI" id="CHEBI:83144"/>
        <dbReference type="ChEBI" id="CHEBI:83145"/>
        <dbReference type="ChEBI" id="CHEBI:456216"/>
        <dbReference type="EC" id="6.3.4.14"/>
    </reaction>
</comment>
<dbReference type="InterPro" id="IPR011054">
    <property type="entry name" value="Rudment_hybrid_motif"/>
</dbReference>
<evidence type="ECO:0000256" key="9">
    <source>
        <dbReference type="ARBA" id="ARBA00022842"/>
    </source>
</evidence>
<dbReference type="InterPro" id="IPR004549">
    <property type="entry name" value="Acetyl_CoA_COase_biotin_COase"/>
</dbReference>
<dbReference type="NCBIfam" id="TIGR00514">
    <property type="entry name" value="accC"/>
    <property type="match status" value="1"/>
</dbReference>
<dbReference type="Gene3D" id="3.30.470.20">
    <property type="entry name" value="ATP-grasp fold, B domain"/>
    <property type="match status" value="1"/>
</dbReference>
<evidence type="ECO:0000256" key="11">
    <source>
        <dbReference type="ARBA" id="ARBA00048600"/>
    </source>
</evidence>
<dbReference type="SMART" id="SM00878">
    <property type="entry name" value="Biotin_carb_C"/>
    <property type="match status" value="1"/>
</dbReference>
<dbReference type="InterPro" id="IPR005481">
    <property type="entry name" value="BC-like_N"/>
</dbReference>
<dbReference type="Proteomes" id="UP000184233">
    <property type="component" value="Unassembled WGS sequence"/>
</dbReference>
<evidence type="ECO:0000256" key="4">
    <source>
        <dbReference type="ARBA" id="ARBA00013263"/>
    </source>
</evidence>
<dbReference type="GO" id="GO:0046872">
    <property type="term" value="F:metal ion binding"/>
    <property type="evidence" value="ECO:0007669"/>
    <property type="project" value="UniProtKB-KW"/>
</dbReference>
<evidence type="ECO:0000256" key="13">
    <source>
        <dbReference type="RuleBase" id="RU365063"/>
    </source>
</evidence>
<reference evidence="16 17" key="1">
    <citation type="submission" date="2016-09" db="EMBL/GenBank/DDBJ databases">
        <title>Genome-resolved meta-omics ties microbial dynamics to process performance in biotechnology for thiocyanate degradation.</title>
        <authorList>
            <person name="Kantor R.S."/>
            <person name="Huddy R.J."/>
            <person name="Iyer R."/>
            <person name="Thomas B.C."/>
            <person name="Brown C.T."/>
            <person name="Anantharaman K."/>
            <person name="Tringe S."/>
            <person name="Hettich R.L."/>
            <person name="Harrison S.T."/>
            <person name="Banfield J.F."/>
        </authorList>
    </citation>
    <scope>NUCLEOTIDE SEQUENCE [LARGE SCALE GENOMIC DNA]</scope>
    <source>
        <strain evidence="16">59-99</strain>
    </source>
</reference>
<dbReference type="FunFam" id="3.40.50.20:FF:000010">
    <property type="entry name" value="Propionyl-CoA carboxylase subunit alpha"/>
    <property type="match status" value="1"/>
</dbReference>
<feature type="domain" description="Biotin carboxylation" evidence="15">
    <location>
        <begin position="1"/>
        <end position="444"/>
    </location>
</feature>
<evidence type="ECO:0000313" key="16">
    <source>
        <dbReference type="EMBL" id="OJX57945.1"/>
    </source>
</evidence>
<dbReference type="PANTHER" id="PTHR48095:SF2">
    <property type="entry name" value="BIOTIN CARBOXYLASE, CHLOROPLASTIC"/>
    <property type="match status" value="1"/>
</dbReference>
<dbReference type="SUPFAM" id="SSF56059">
    <property type="entry name" value="Glutathione synthetase ATP-binding domain-like"/>
    <property type="match status" value="1"/>
</dbReference>
<dbReference type="PROSITE" id="PS50975">
    <property type="entry name" value="ATP_GRASP"/>
    <property type="match status" value="1"/>
</dbReference>
<keyword evidence="7 12" id="KW-0547">Nucleotide-binding</keyword>
<keyword evidence="13" id="KW-0275">Fatty acid biosynthesis</keyword>
<evidence type="ECO:0000256" key="3">
    <source>
        <dbReference type="ARBA" id="ARBA00011750"/>
    </source>
</evidence>
<dbReference type="SUPFAM" id="SSF51246">
    <property type="entry name" value="Rudiment single hybrid motif"/>
    <property type="match status" value="1"/>
</dbReference>
<dbReference type="NCBIfam" id="NF006367">
    <property type="entry name" value="PRK08591.1"/>
    <property type="match status" value="1"/>
</dbReference>
<protein>
    <recommendedName>
        <fullName evidence="4 13">Biotin carboxylase</fullName>
        <ecNumber evidence="4 13">6.3.4.14</ecNumber>
    </recommendedName>
    <alternativeName>
        <fullName evidence="13">Acetyl-coenzyme A carboxylase biotin carboxylase subunit A</fullName>
    </alternativeName>
</protein>
<dbReference type="InterPro" id="IPR051602">
    <property type="entry name" value="ACC_Biotin_Carboxylase"/>
</dbReference>
<sequence length="446" mass="49349">MIKKLLIANRGEIALRIIRAAKEMGIRTVAVYSEADRASLHVRFADEAVCIGPAQSKLSYLNIPSIIAAAEVTNADAIHPGFGFLAENATFAEICTDCNIIFVGPSPDAIVRMGNKSIAKETMVAAGVPVVPGSEGIVPTLEDAKRVADEVGYPLMLKAVAGGGGKGMRYVPEPSELERAYTTARGEAEASFGNGDIYIEKFVEEPRHIEIQVFADTHGNVISLNERECSIQRRHQKLIEEAPSPIMTPDLRRRMGEAAVKGAASVNYVGAGTIEFLVDKHRNFYFMEMNTRIQVEHPVTEQSLGYDLIKEQIIVASGERLTITPKDPVLHSIECRINAEDPMHDFRPSPGRIESLNFPGGPGVRVDSHIYQGYVIPPYYDSMVAKLITFAPTRMETILKMRRALDEFVIEGIQTTIPFHRKMMENADFIAGEFDTKYLDTHDWRA</sequence>
<organism evidence="16 17">
    <name type="scientific">Candidatus Kapaibacterium thiocyanatum</name>
    <dbReference type="NCBI Taxonomy" id="1895771"/>
    <lineage>
        <taxon>Bacteria</taxon>
        <taxon>Pseudomonadati</taxon>
        <taxon>Candidatus Kapaibacteriota</taxon>
        <taxon>Candidatus Kapaibacteriia</taxon>
        <taxon>Candidatus Kapaibacteriales</taxon>
        <taxon>Candidatus Kapaibacteriaceae</taxon>
        <taxon>Candidatus Kapaibacterium</taxon>
    </lineage>
</organism>